<dbReference type="InterPro" id="IPR019821">
    <property type="entry name" value="Kinesin_motor_CS"/>
</dbReference>
<evidence type="ECO:0000256" key="16">
    <source>
        <dbReference type="SAM" id="MobiDB-lite"/>
    </source>
</evidence>
<comment type="subcellular location">
    <subcellularLocation>
        <location evidence="1">Cytoplasm</location>
        <location evidence="1">Cytoskeleton</location>
    </subcellularLocation>
</comment>
<feature type="coiled-coil region" evidence="15">
    <location>
        <begin position="421"/>
        <end position="452"/>
    </location>
</feature>
<feature type="repeat" description="ARM" evidence="13">
    <location>
        <begin position="820"/>
        <end position="862"/>
    </location>
</feature>
<dbReference type="SUPFAM" id="SSF48371">
    <property type="entry name" value="ARM repeat"/>
    <property type="match status" value="1"/>
</dbReference>
<dbReference type="Proteomes" id="UP000288805">
    <property type="component" value="Unassembled WGS sequence"/>
</dbReference>
<dbReference type="SUPFAM" id="SSF52540">
    <property type="entry name" value="P-loop containing nucleoside triphosphate hydrolases"/>
    <property type="match status" value="1"/>
</dbReference>
<evidence type="ECO:0000256" key="7">
    <source>
        <dbReference type="ARBA" id="ARBA00022840"/>
    </source>
</evidence>
<evidence type="ECO:0000256" key="11">
    <source>
        <dbReference type="ARBA" id="ARBA00063975"/>
    </source>
</evidence>
<dbReference type="FunFam" id="1.25.10.10:FF:000357">
    <property type="entry name" value="Kinesin-like protein"/>
    <property type="match status" value="1"/>
</dbReference>
<keyword evidence="4" id="KW-0493">Microtubule</keyword>
<dbReference type="PANTHER" id="PTHR47970:SF30">
    <property type="entry name" value="KINESIN-LIKE PROTEIN"/>
    <property type="match status" value="1"/>
</dbReference>
<feature type="repeat" description="ARM" evidence="13">
    <location>
        <begin position="861"/>
        <end position="904"/>
    </location>
</feature>
<keyword evidence="3" id="KW-0963">Cytoplasm</keyword>
<evidence type="ECO:0000256" key="4">
    <source>
        <dbReference type="ARBA" id="ARBA00022701"/>
    </source>
</evidence>
<dbReference type="PANTHER" id="PTHR47970">
    <property type="entry name" value="KINESIN-LIKE PROTEIN KIF11"/>
    <property type="match status" value="1"/>
</dbReference>
<feature type="binding site" evidence="14">
    <location>
        <begin position="148"/>
        <end position="155"/>
    </location>
    <ligand>
        <name>ATP</name>
        <dbReference type="ChEBI" id="CHEBI:30616"/>
    </ligand>
</feature>
<evidence type="ECO:0000256" key="8">
    <source>
        <dbReference type="ARBA" id="ARBA00023054"/>
    </source>
</evidence>
<protein>
    <recommendedName>
        <fullName evidence="12">Protein ARMADILLO REPEAT KINESIN1</fullName>
    </recommendedName>
</protein>
<evidence type="ECO:0000256" key="10">
    <source>
        <dbReference type="ARBA" id="ARBA00023212"/>
    </source>
</evidence>
<evidence type="ECO:0000313" key="18">
    <source>
        <dbReference type="EMBL" id="RVW41111.1"/>
    </source>
</evidence>
<evidence type="ECO:0000256" key="6">
    <source>
        <dbReference type="ARBA" id="ARBA00022741"/>
    </source>
</evidence>
<evidence type="ECO:0000313" key="19">
    <source>
        <dbReference type="Proteomes" id="UP000288805"/>
    </source>
</evidence>
<dbReference type="SMART" id="SM00129">
    <property type="entry name" value="KISc"/>
    <property type="match status" value="1"/>
</dbReference>
<dbReference type="PROSITE" id="PS50176">
    <property type="entry name" value="ARM_REPEAT"/>
    <property type="match status" value="2"/>
</dbReference>
<evidence type="ECO:0000256" key="14">
    <source>
        <dbReference type="PROSITE-ProRule" id="PRU00283"/>
    </source>
</evidence>
<evidence type="ECO:0000256" key="3">
    <source>
        <dbReference type="ARBA" id="ARBA00022490"/>
    </source>
</evidence>
<feature type="coiled-coil region" evidence="15">
    <location>
        <begin position="738"/>
        <end position="765"/>
    </location>
</feature>
<dbReference type="CDD" id="cd00106">
    <property type="entry name" value="KISc"/>
    <property type="match status" value="1"/>
</dbReference>
<evidence type="ECO:0000256" key="13">
    <source>
        <dbReference type="PROSITE-ProRule" id="PRU00259"/>
    </source>
</evidence>
<dbReference type="FunFam" id="3.40.850.10:FF:000036">
    <property type="entry name" value="Kinesin-like protein"/>
    <property type="match status" value="1"/>
</dbReference>
<dbReference type="InterPro" id="IPR016024">
    <property type="entry name" value="ARM-type_fold"/>
</dbReference>
<organism evidence="18 19">
    <name type="scientific">Vitis vinifera</name>
    <name type="common">Grape</name>
    <dbReference type="NCBI Taxonomy" id="29760"/>
    <lineage>
        <taxon>Eukaryota</taxon>
        <taxon>Viridiplantae</taxon>
        <taxon>Streptophyta</taxon>
        <taxon>Embryophyta</taxon>
        <taxon>Tracheophyta</taxon>
        <taxon>Spermatophyta</taxon>
        <taxon>Magnoliopsida</taxon>
        <taxon>eudicotyledons</taxon>
        <taxon>Gunneridae</taxon>
        <taxon>Pentapetalae</taxon>
        <taxon>rosids</taxon>
        <taxon>Vitales</taxon>
        <taxon>Vitaceae</taxon>
        <taxon>Viteae</taxon>
        <taxon>Vitis</taxon>
    </lineage>
</organism>
<dbReference type="Gene3D" id="3.40.850.10">
    <property type="entry name" value="Kinesin motor domain"/>
    <property type="match status" value="1"/>
</dbReference>
<dbReference type="Gene3D" id="1.25.10.10">
    <property type="entry name" value="Leucine-rich Repeat Variant"/>
    <property type="match status" value="1"/>
</dbReference>
<reference evidence="18 19" key="1">
    <citation type="journal article" date="2018" name="PLoS Genet.">
        <title>Population sequencing reveals clonal diversity and ancestral inbreeding in the grapevine cultivar Chardonnay.</title>
        <authorList>
            <person name="Roach M.J."/>
            <person name="Johnson D.L."/>
            <person name="Bohlmann J."/>
            <person name="van Vuuren H.J."/>
            <person name="Jones S.J."/>
            <person name="Pretorius I.S."/>
            <person name="Schmidt S.A."/>
            <person name="Borneman A.R."/>
        </authorList>
    </citation>
    <scope>NUCLEOTIDE SEQUENCE [LARGE SCALE GENOMIC DNA]</scope>
    <source>
        <strain evidence="19">cv. Chardonnay</strain>
        <tissue evidence="18">Leaf</tissue>
    </source>
</reference>
<feature type="domain" description="Kinesin motor" evidence="17">
    <location>
        <begin position="63"/>
        <end position="405"/>
    </location>
</feature>
<keyword evidence="7 14" id="KW-0067">ATP-binding</keyword>
<evidence type="ECO:0000256" key="1">
    <source>
        <dbReference type="ARBA" id="ARBA00004245"/>
    </source>
</evidence>
<dbReference type="GO" id="GO:0005874">
    <property type="term" value="C:microtubule"/>
    <property type="evidence" value="ECO:0007669"/>
    <property type="project" value="UniProtKB-KW"/>
</dbReference>
<evidence type="ECO:0000259" key="17">
    <source>
        <dbReference type="PROSITE" id="PS50067"/>
    </source>
</evidence>
<comment type="caution">
    <text evidence="18">The sequence shown here is derived from an EMBL/GenBank/DDBJ whole genome shotgun (WGS) entry which is preliminary data.</text>
</comment>
<accession>A0A438E013</accession>
<comment type="subunit">
    <text evidence="11">Interacts (via C-terminus) with NEK5.</text>
</comment>
<evidence type="ECO:0000256" key="5">
    <source>
        <dbReference type="ARBA" id="ARBA00022737"/>
    </source>
</evidence>
<dbReference type="PROSITE" id="PS50067">
    <property type="entry name" value="KINESIN_MOTOR_2"/>
    <property type="match status" value="1"/>
</dbReference>
<dbReference type="InterPro" id="IPR000225">
    <property type="entry name" value="Armadillo"/>
</dbReference>
<sequence>MASGAYRNGVHKGAPAASNFKSSSFKSKHPPVAAPGSGLRRSSSTSLGAASGSLKDDGGVPGRVRVAVRLRPRNAEELVADADFADCVELQPELKRLKLRKNNWDSDTYEFDEVLTEFASQKRVYEVVAKPVVESVLDGYNGTVMAYGQTGTGKTFTLGRLGEEDTSARGIMVRSMEDILADLSPETDSVSVSYLQLYMETIQDLLDPANDNIPIVEDPRTGDVSLPGATVVEVRDQQSFMELLRIGETHRIAANTKLNTESSRSHALLMVNVKRSVMGREAALSSEDDNSSHLVKPFKPLVRKGKLVVVDLAGSERIQKSGSEGHTLEEAKSINLSLSALGKCINALAENSAHVPVRDSKLTRLLRDSFGGTARTSLIVTIGPSPRHRGETASTILFGQRAMKVENMLKIKEEFDYKSLSRRLDIQLDKLIAENERQQKAFEEEVERITLEAQKRVSEVERNYADALEWLFLIVLILMEANEITYFVDANIAMLLVYNNRNMLLALLLCRVLLIPISENPWKYFLLEQKEELKGETCISLLKGGSGNSYGRGTFSVFFVTSEAGTANVLRIIRGKVREVEGGWCMITGIVDQPLKDAFPILFSLSSSSDARVADMWEVEKNRGGHHSELGNSFVSQNELCMRIRADDKRNQLIKLGCPGTQEGLLLEWCLVVQKAFSGLGNEVGLGQCGASHCGLRLCKGRTPENFDDFLRNLGFTMLNNNSGWWKLGPGVSGAEELAEVKKLLQNEIHLRKAAEEEVDYLKNRLGQFTQPEMRRCLERGGSGNAFTGLDSLMSQVGHLHLKDAGNGQRASIATLSEQVGLQKVLSLLESEDANVRIHAVKVVANLAAEEANQEKIVEAGGLSSLLMLLRRFEDETVRRVAAGAIANLAMNEANQELIMVEGGISLLSMTAAEAEDPQTLRMVAGAIANLCGNDKLQMKLRSEGGIKALLGTVRCGHPDVLSQVARGIANFAKCESRASSQGTKTGRSFLIEDGALQWIVQNANNEASPIRRHIELALCHLAQHEVNAKDMISGGALWELVRISRDCSREDIRNLAHRTLTSSPTFRSELRRLRIEF</sequence>
<name>A0A438E013_VITVI</name>
<feature type="region of interest" description="Disordered" evidence="16">
    <location>
        <begin position="1"/>
        <end position="56"/>
    </location>
</feature>
<keyword evidence="9 14" id="KW-0505">Motor protein</keyword>
<evidence type="ECO:0000256" key="2">
    <source>
        <dbReference type="ARBA" id="ARBA00010103"/>
    </source>
</evidence>
<dbReference type="PRINTS" id="PR00380">
    <property type="entry name" value="KINESINHEAVY"/>
</dbReference>
<keyword evidence="5" id="KW-0677">Repeat</keyword>
<dbReference type="Pfam" id="PF00225">
    <property type="entry name" value="Kinesin"/>
    <property type="match status" value="1"/>
</dbReference>
<dbReference type="Pfam" id="PF00514">
    <property type="entry name" value="Arm"/>
    <property type="match status" value="1"/>
</dbReference>
<feature type="compositionally biased region" description="Low complexity" evidence="16">
    <location>
        <begin position="36"/>
        <end position="53"/>
    </location>
</feature>
<dbReference type="GO" id="GO:0005524">
    <property type="term" value="F:ATP binding"/>
    <property type="evidence" value="ECO:0007669"/>
    <property type="project" value="UniProtKB-UniRule"/>
</dbReference>
<keyword evidence="8 15" id="KW-0175">Coiled coil</keyword>
<dbReference type="AlphaFoldDB" id="A0A438E013"/>
<dbReference type="GO" id="GO:0003777">
    <property type="term" value="F:microtubule motor activity"/>
    <property type="evidence" value="ECO:0007669"/>
    <property type="project" value="InterPro"/>
</dbReference>
<dbReference type="InterPro" id="IPR047149">
    <property type="entry name" value="KIF11-like"/>
</dbReference>
<comment type="similarity">
    <text evidence="2">Belongs to the TRAFAC class myosin-kinesin ATPase superfamily. Kinesin family. Ungrouped subfamily.</text>
</comment>
<evidence type="ECO:0000256" key="12">
    <source>
        <dbReference type="ARBA" id="ARBA00083079"/>
    </source>
</evidence>
<dbReference type="InterPro" id="IPR001752">
    <property type="entry name" value="Kinesin_motor_dom"/>
</dbReference>
<dbReference type="GO" id="GO:0007018">
    <property type="term" value="P:microtubule-based movement"/>
    <property type="evidence" value="ECO:0007669"/>
    <property type="project" value="InterPro"/>
</dbReference>
<dbReference type="SMART" id="SM00185">
    <property type="entry name" value="ARM"/>
    <property type="match status" value="4"/>
</dbReference>
<keyword evidence="10" id="KW-0206">Cytoskeleton</keyword>
<keyword evidence="6 14" id="KW-0547">Nucleotide-binding</keyword>
<evidence type="ECO:0000256" key="9">
    <source>
        <dbReference type="ARBA" id="ARBA00023175"/>
    </source>
</evidence>
<evidence type="ECO:0000256" key="15">
    <source>
        <dbReference type="SAM" id="Coils"/>
    </source>
</evidence>
<dbReference type="PROSITE" id="PS00411">
    <property type="entry name" value="KINESIN_MOTOR_1"/>
    <property type="match status" value="1"/>
</dbReference>
<dbReference type="EMBL" id="QGNW01001445">
    <property type="protein sequence ID" value="RVW41111.1"/>
    <property type="molecule type" value="Genomic_DNA"/>
</dbReference>
<dbReference type="InterPro" id="IPR027417">
    <property type="entry name" value="P-loop_NTPase"/>
</dbReference>
<dbReference type="GO" id="GO:0008017">
    <property type="term" value="F:microtubule binding"/>
    <property type="evidence" value="ECO:0007669"/>
    <property type="project" value="InterPro"/>
</dbReference>
<feature type="compositionally biased region" description="Low complexity" evidence="16">
    <location>
        <begin position="14"/>
        <end position="25"/>
    </location>
</feature>
<dbReference type="InterPro" id="IPR036961">
    <property type="entry name" value="Kinesin_motor_dom_sf"/>
</dbReference>
<gene>
    <name evidence="18" type="primary">KINUB_0</name>
    <name evidence="18" type="ORF">CK203_069826</name>
</gene>
<dbReference type="InterPro" id="IPR011989">
    <property type="entry name" value="ARM-like"/>
</dbReference>
<proteinExistence type="inferred from homology"/>